<dbReference type="InterPro" id="IPR011919">
    <property type="entry name" value="Cell_div_ZipA"/>
</dbReference>
<dbReference type="Gene3D" id="3.30.1400.10">
    <property type="entry name" value="ZipA, C-terminal FtsZ-binding domain"/>
    <property type="match status" value="1"/>
</dbReference>
<dbReference type="EMBL" id="JBHSWE010000001">
    <property type="protein sequence ID" value="MFC6669742.1"/>
    <property type="molecule type" value="Genomic_DNA"/>
</dbReference>
<evidence type="ECO:0000256" key="9">
    <source>
        <dbReference type="RuleBase" id="RU003612"/>
    </source>
</evidence>
<keyword evidence="2 8" id="KW-0997">Cell inner membrane</keyword>
<evidence type="ECO:0000256" key="8">
    <source>
        <dbReference type="HAMAP-Rule" id="MF_00509"/>
    </source>
</evidence>
<evidence type="ECO:0000256" key="7">
    <source>
        <dbReference type="ARBA" id="ARBA00023306"/>
    </source>
</evidence>
<comment type="subcellular location">
    <subcellularLocation>
        <location evidence="8">Cell inner membrane</location>
        <topology evidence="8">Single-pass type I membrane protein</topology>
    </subcellularLocation>
    <text evidence="8">Localizes to the Z ring in an FtsZ-dependent manner.</text>
</comment>
<evidence type="ECO:0000313" key="12">
    <source>
        <dbReference type="EMBL" id="MFC6669742.1"/>
    </source>
</evidence>
<organism evidence="12 13">
    <name type="scientific">Marinobacterium aestuariivivens</name>
    <dbReference type="NCBI Taxonomy" id="1698799"/>
    <lineage>
        <taxon>Bacteria</taxon>
        <taxon>Pseudomonadati</taxon>
        <taxon>Pseudomonadota</taxon>
        <taxon>Gammaproteobacteria</taxon>
        <taxon>Oceanospirillales</taxon>
        <taxon>Oceanospirillaceae</taxon>
        <taxon>Marinobacterium</taxon>
    </lineage>
</organism>
<comment type="subunit">
    <text evidence="8">Interacts with FtsZ via their C-terminal domains.</text>
</comment>
<dbReference type="HAMAP" id="MF_00509">
    <property type="entry name" value="ZipA"/>
    <property type="match status" value="1"/>
</dbReference>
<feature type="compositionally biased region" description="Low complexity" evidence="10">
    <location>
        <begin position="44"/>
        <end position="55"/>
    </location>
</feature>
<sequence>MDLEKPVPMLMQRVRRPRTPEPEPEAVQQSEMPLGPVPENAGTAPVAKPRPARAASMPTPEPPQQDSLFAETKAGRAPESAGQMASPELPDPENVLVITAVSTRDEGFPGAGLYRILKACDLHFGEMDIFHRHEDGSDSGPVQFSMANAVNPGTFDLATIDGMHTPGVTFFMSMEEPRDVMNAFECMLATAETLARHLHGDLLDENHSVLRPQTKEHYRQRIRDFEMHNRSRRNVSRA</sequence>
<evidence type="ECO:0000256" key="2">
    <source>
        <dbReference type="ARBA" id="ARBA00022519"/>
    </source>
</evidence>
<evidence type="ECO:0000256" key="5">
    <source>
        <dbReference type="ARBA" id="ARBA00022989"/>
    </source>
</evidence>
<comment type="function">
    <text evidence="8 9">Essential cell division protein that stabilizes the FtsZ protofilaments by cross-linking them and that serves as a cytoplasmic membrane anchor for the Z ring. Also required for the recruitment to the septal ring of downstream cell division proteins.</text>
</comment>
<feature type="region of interest" description="Disordered" evidence="10">
    <location>
        <begin position="1"/>
        <end position="67"/>
    </location>
</feature>
<keyword evidence="1 8" id="KW-1003">Cell membrane</keyword>
<keyword evidence="4 8" id="KW-0812">Transmembrane</keyword>
<comment type="similarity">
    <text evidence="8 9">Belongs to the ZipA family.</text>
</comment>
<keyword evidence="3 8" id="KW-0132">Cell division</keyword>
<keyword evidence="7 8" id="KW-0131">Cell cycle</keyword>
<comment type="caution">
    <text evidence="12">The sequence shown here is derived from an EMBL/GenBank/DDBJ whole genome shotgun (WGS) entry which is preliminary data.</text>
</comment>
<dbReference type="PANTHER" id="PTHR38685">
    <property type="entry name" value="CELL DIVISION PROTEIN ZIPA"/>
    <property type="match status" value="1"/>
</dbReference>
<keyword evidence="5 8" id="KW-1133">Transmembrane helix</keyword>
<protein>
    <recommendedName>
        <fullName evidence="8 9">Cell division protein ZipA</fullName>
    </recommendedName>
</protein>
<evidence type="ECO:0000256" key="10">
    <source>
        <dbReference type="SAM" id="MobiDB-lite"/>
    </source>
</evidence>
<proteinExistence type="inferred from homology"/>
<evidence type="ECO:0000256" key="1">
    <source>
        <dbReference type="ARBA" id="ARBA00022475"/>
    </source>
</evidence>
<name>A0ABW1ZX23_9GAMM</name>
<keyword evidence="13" id="KW-1185">Reference proteome</keyword>
<dbReference type="Proteomes" id="UP001596422">
    <property type="component" value="Unassembled WGS sequence"/>
</dbReference>
<dbReference type="NCBIfam" id="TIGR02205">
    <property type="entry name" value="septum_zipA"/>
    <property type="match status" value="1"/>
</dbReference>
<dbReference type="PANTHER" id="PTHR38685:SF1">
    <property type="entry name" value="CELL DIVISION PROTEIN ZIPA"/>
    <property type="match status" value="1"/>
</dbReference>
<dbReference type="InterPro" id="IPR007449">
    <property type="entry name" value="ZipA_FtsZ-bd_C"/>
</dbReference>
<dbReference type="Pfam" id="PF04354">
    <property type="entry name" value="ZipA_C"/>
    <property type="match status" value="1"/>
</dbReference>
<dbReference type="RefSeq" id="WP_379908279.1">
    <property type="nucleotide sequence ID" value="NZ_JBHSWE010000001.1"/>
</dbReference>
<gene>
    <name evidence="8 12" type="primary">zipA</name>
    <name evidence="12" type="ORF">ACFQDL_06310</name>
</gene>
<evidence type="ECO:0000256" key="4">
    <source>
        <dbReference type="ARBA" id="ARBA00022692"/>
    </source>
</evidence>
<feature type="domain" description="ZipA C-terminal FtsZ-binding" evidence="11">
    <location>
        <begin position="92"/>
        <end position="222"/>
    </location>
</feature>
<evidence type="ECO:0000259" key="11">
    <source>
        <dbReference type="SMART" id="SM00771"/>
    </source>
</evidence>
<evidence type="ECO:0000256" key="6">
    <source>
        <dbReference type="ARBA" id="ARBA00023136"/>
    </source>
</evidence>
<dbReference type="SMART" id="SM00771">
    <property type="entry name" value="ZipA_C"/>
    <property type="match status" value="1"/>
</dbReference>
<evidence type="ECO:0000313" key="13">
    <source>
        <dbReference type="Proteomes" id="UP001596422"/>
    </source>
</evidence>
<dbReference type="GO" id="GO:0051301">
    <property type="term" value="P:cell division"/>
    <property type="evidence" value="ECO:0007669"/>
    <property type="project" value="UniProtKB-KW"/>
</dbReference>
<accession>A0ABW1ZX23</accession>
<evidence type="ECO:0000256" key="3">
    <source>
        <dbReference type="ARBA" id="ARBA00022618"/>
    </source>
</evidence>
<dbReference type="SUPFAM" id="SSF64383">
    <property type="entry name" value="Cell-division protein ZipA, C-terminal domain"/>
    <property type="match status" value="1"/>
</dbReference>
<reference evidence="13" key="1">
    <citation type="journal article" date="2019" name="Int. J. Syst. Evol. Microbiol.">
        <title>The Global Catalogue of Microorganisms (GCM) 10K type strain sequencing project: providing services to taxonomists for standard genome sequencing and annotation.</title>
        <authorList>
            <consortium name="The Broad Institute Genomics Platform"/>
            <consortium name="The Broad Institute Genome Sequencing Center for Infectious Disease"/>
            <person name="Wu L."/>
            <person name="Ma J."/>
        </authorList>
    </citation>
    <scope>NUCLEOTIDE SEQUENCE [LARGE SCALE GENOMIC DNA]</scope>
    <source>
        <strain evidence="13">NBRC 111756</strain>
    </source>
</reference>
<keyword evidence="6 8" id="KW-0472">Membrane</keyword>
<dbReference type="InterPro" id="IPR036765">
    <property type="entry name" value="ZipA_FtsZ-bd_C_sf"/>
</dbReference>